<dbReference type="Proteomes" id="UP000198802">
    <property type="component" value="Unassembled WGS sequence"/>
</dbReference>
<dbReference type="AlphaFoldDB" id="A0A0S4QJR6"/>
<sequence length="178" mass="18085">MIIALILVFPFALMAMMLGMHAIEAALTRVAAPARLPAGERGPAAVVRPSAGRLSVVPTQPARARGDRPSTAFVPDAPTSVRLSLVTAAPDRPLTAGSPDASAPAEPSGTDWAETAGPAALTLAEPKPKPKPKPATVDAATPRTPTPRTPTAKLPLSKPAVPRQVVLSVVPSVLPTGG</sequence>
<name>A0A0S4QJR6_9ACTN</name>
<feature type="compositionally biased region" description="Low complexity" evidence="1">
    <location>
        <begin position="134"/>
        <end position="143"/>
    </location>
</feature>
<evidence type="ECO:0000313" key="3">
    <source>
        <dbReference type="Proteomes" id="UP000198802"/>
    </source>
</evidence>
<evidence type="ECO:0000313" key="2">
    <source>
        <dbReference type="EMBL" id="CUU54742.1"/>
    </source>
</evidence>
<evidence type="ECO:0000256" key="1">
    <source>
        <dbReference type="SAM" id="MobiDB-lite"/>
    </source>
</evidence>
<dbReference type="RefSeq" id="WP_091272543.1">
    <property type="nucleotide sequence ID" value="NZ_FAOZ01000003.1"/>
</dbReference>
<reference evidence="3" key="1">
    <citation type="submission" date="2015-11" db="EMBL/GenBank/DDBJ databases">
        <authorList>
            <person name="Varghese N."/>
        </authorList>
    </citation>
    <scope>NUCLEOTIDE SEQUENCE [LARGE SCALE GENOMIC DNA]</scope>
    <source>
        <strain evidence="3">DSM 45899</strain>
    </source>
</reference>
<proteinExistence type="predicted"/>
<dbReference type="EMBL" id="FAOZ01000003">
    <property type="protein sequence ID" value="CUU54742.1"/>
    <property type="molecule type" value="Genomic_DNA"/>
</dbReference>
<accession>A0A0S4QJR6</accession>
<feature type="region of interest" description="Disordered" evidence="1">
    <location>
        <begin position="88"/>
        <end position="163"/>
    </location>
</feature>
<organism evidence="2 3">
    <name type="scientific">Parafrankia irregularis</name>
    <dbReference type="NCBI Taxonomy" id="795642"/>
    <lineage>
        <taxon>Bacteria</taxon>
        <taxon>Bacillati</taxon>
        <taxon>Actinomycetota</taxon>
        <taxon>Actinomycetes</taxon>
        <taxon>Frankiales</taxon>
        <taxon>Frankiaceae</taxon>
        <taxon>Parafrankia</taxon>
    </lineage>
</organism>
<keyword evidence="3" id="KW-1185">Reference proteome</keyword>
<protein>
    <submittedName>
        <fullName evidence="2">Uncharacterized protein</fullName>
    </submittedName>
</protein>
<gene>
    <name evidence="2" type="ORF">Ga0074812_103232</name>
</gene>